<feature type="domain" description="RSE1/DDB1/CPSF1 second beta-propeller" evidence="3">
    <location>
        <begin position="292"/>
        <end position="635"/>
    </location>
</feature>
<dbReference type="Proteomes" id="UP000214365">
    <property type="component" value="Unassembled WGS sequence"/>
</dbReference>
<evidence type="ECO:0000256" key="1">
    <source>
        <dbReference type="ARBA" id="ARBA00022664"/>
    </source>
</evidence>
<proteinExistence type="predicted"/>
<dbReference type="InterPro" id="IPR058543">
    <property type="entry name" value="Beta-prop_RSE1/DDB1/CPSF1_2nd"/>
</dbReference>
<dbReference type="Pfam" id="PF23726">
    <property type="entry name" value="Beta-prop_RSE1_2nd"/>
    <property type="match status" value="1"/>
</dbReference>
<accession>A0A225AFJ5</accession>
<name>A0A225AFJ5_TALAT</name>
<dbReference type="PANTHER" id="PTHR10644">
    <property type="entry name" value="DNA REPAIR/RNA PROCESSING CPSF FAMILY"/>
    <property type="match status" value="1"/>
</dbReference>
<protein>
    <submittedName>
        <fullName evidence="4">Uncharacterized protein</fullName>
    </submittedName>
</protein>
<dbReference type="AlphaFoldDB" id="A0A225AFJ5"/>
<keyword evidence="1" id="KW-0507">mRNA processing</keyword>
<dbReference type="GeneID" id="31005159"/>
<evidence type="ECO:0000313" key="5">
    <source>
        <dbReference type="Proteomes" id="UP000214365"/>
    </source>
</evidence>
<dbReference type="GO" id="GO:0006397">
    <property type="term" value="P:mRNA processing"/>
    <property type="evidence" value="ECO:0007669"/>
    <property type="project" value="UniProtKB-KW"/>
</dbReference>
<dbReference type="Gene3D" id="2.130.10.10">
    <property type="entry name" value="YVTN repeat-like/Quinoprotein amine dehydrogenase"/>
    <property type="match status" value="1"/>
</dbReference>
<feature type="domain" description="RSE1/DDB1/CPSF1 first beta-propeller" evidence="2">
    <location>
        <begin position="45"/>
        <end position="225"/>
    </location>
</feature>
<evidence type="ECO:0000259" key="2">
    <source>
        <dbReference type="Pfam" id="PF10433"/>
    </source>
</evidence>
<sequence>MDTYLEDVMVNSDFDANILAAKAINVYHKMPLDVQMKSFAIRLARGSMTYSVLYEWEFAEGLRQARPKIVTKKVPQFCRLPNLLIPLTKSTSFLLVTPLSIVACKNCSNAESRFLSILEFDTTPPFIWAKWARPYRHAAYDKLHDDIYLCREDGDLSYVQLSNDCLLEASDSVGQLDCDVDCAFDTIDFSHPGHGGDLLVAAGNTGHGGLFIQIARQSPMCVQKFVNWAPVFDAVIVPQLHPKAHHSQDITKDVRDDLHLYVSSASSNNTGAVYEFRHGYEAQIGMIVPLDDFASARSVWAIPDLTGEGTYFFISDPVSSALLHLSQDGEEIYAVDDSDSPLDLSAQTLAAGYTSTAILVQITPSSVRLTVLGKPRLNFVSDFQIDQTVLVATVNEELGLVATVMKFDEKIGLQVGRILSSDDSLGIDYLGEMVNVEHEPISILVERVKNISYVIVGSSDGHLAYYRVDQDGVVLLGRYTLELNGDHISKAIESIAVVGWIDTNKAAMYCGLRSGLLVSMDMVFDSENPNDPISIKQRPDKRFGDTVVKLLKKDNMILATCGVDFWCISDVNISNANASDFNLQRIWITDQNDPAYTQREIEVLTVVSASQIPGTANLEGSLICISDNQLLICTLDRRAKAVPRKVDLPGAANRIHYSDYLKCLVVAYVVTELVSDPETGIVKRYMRPHLDFLNHNLQLQGPLQTRKPVGASGERITCILDWVPESGGQRYHFLVIGTARRTQEQKGRVIFLYSRRNAENPEEIDCSVKYIHSFDGPVRAIAAYGDSTIMAAAGNDIIPIAPKLPNGGKQWAAAARFKLTSPGVSITVRDTLLYVSTARESLVILQVVENKLELYAQDGVRHESLSHHYIGGDLNVVLVSSRGGTISAFSLANVTDTDKIISPAIAEAHLPVSMIRLNACDSPSLRFYSSAAVVYGTTMDGAIYRILTLNEKEWRLLRFIQNLCSSDSIISPLLSARKRRWIWADIEPQVKTPSSMHVNGDILSRLVPQGTDYLQRMLQSDTQLEATAVPPPKSYMELFTQLFDEVFVDTPVEVDPEITSLVFSGNGFVDT</sequence>
<dbReference type="RefSeq" id="XP_020119491.1">
    <property type="nucleotide sequence ID" value="XM_020267721.1"/>
</dbReference>
<evidence type="ECO:0000259" key="3">
    <source>
        <dbReference type="Pfam" id="PF23726"/>
    </source>
</evidence>
<dbReference type="InterPro" id="IPR018846">
    <property type="entry name" value="Beta-prop_RSE1/DDB1/CPSF1_1st"/>
</dbReference>
<comment type="caution">
    <text evidence="4">The sequence shown here is derived from an EMBL/GenBank/DDBJ whole genome shotgun (WGS) entry which is preliminary data.</text>
</comment>
<dbReference type="OrthoDB" id="20774at2759"/>
<dbReference type="Pfam" id="PF10433">
    <property type="entry name" value="Beta-prop_RSE1_1st"/>
    <property type="match status" value="1"/>
</dbReference>
<gene>
    <name evidence="4" type="ORF">UA08_05403</name>
</gene>
<dbReference type="EMBL" id="LFMY01000007">
    <property type="protein sequence ID" value="OKL59370.1"/>
    <property type="molecule type" value="Genomic_DNA"/>
</dbReference>
<dbReference type="STRING" id="1441469.A0A225AFJ5"/>
<organism evidence="4 5">
    <name type="scientific">Talaromyces atroroseus</name>
    <dbReference type="NCBI Taxonomy" id="1441469"/>
    <lineage>
        <taxon>Eukaryota</taxon>
        <taxon>Fungi</taxon>
        <taxon>Dikarya</taxon>
        <taxon>Ascomycota</taxon>
        <taxon>Pezizomycotina</taxon>
        <taxon>Eurotiomycetes</taxon>
        <taxon>Eurotiomycetidae</taxon>
        <taxon>Eurotiales</taxon>
        <taxon>Trichocomaceae</taxon>
        <taxon>Talaromyces</taxon>
        <taxon>Talaromyces sect. Trachyspermi</taxon>
    </lineage>
</organism>
<reference evidence="4 5" key="1">
    <citation type="submission" date="2015-06" db="EMBL/GenBank/DDBJ databases">
        <title>Talaromyces atroroseus IBT 11181 draft genome.</title>
        <authorList>
            <person name="Rasmussen K.B."/>
            <person name="Rasmussen S."/>
            <person name="Petersen B."/>
            <person name="Sicheritz-Ponten T."/>
            <person name="Mortensen U.H."/>
            <person name="Thrane U."/>
        </authorList>
    </citation>
    <scope>NUCLEOTIDE SEQUENCE [LARGE SCALE GENOMIC DNA]</scope>
    <source>
        <strain evidence="4 5">IBT 11181</strain>
    </source>
</reference>
<evidence type="ECO:0000313" key="4">
    <source>
        <dbReference type="EMBL" id="OKL59370.1"/>
    </source>
</evidence>
<keyword evidence="5" id="KW-1185">Reference proteome</keyword>
<dbReference type="InterPro" id="IPR015943">
    <property type="entry name" value="WD40/YVTN_repeat-like_dom_sf"/>
</dbReference>
<dbReference type="InterPro" id="IPR050358">
    <property type="entry name" value="RSE1/DDB1/CFT1"/>
</dbReference>